<organism evidence="3 4">
    <name type="scientific">Cuscuta campestris</name>
    <dbReference type="NCBI Taxonomy" id="132261"/>
    <lineage>
        <taxon>Eukaryota</taxon>
        <taxon>Viridiplantae</taxon>
        <taxon>Streptophyta</taxon>
        <taxon>Embryophyta</taxon>
        <taxon>Tracheophyta</taxon>
        <taxon>Spermatophyta</taxon>
        <taxon>Magnoliopsida</taxon>
        <taxon>eudicotyledons</taxon>
        <taxon>Gunneridae</taxon>
        <taxon>Pentapetalae</taxon>
        <taxon>asterids</taxon>
        <taxon>lamiids</taxon>
        <taxon>Solanales</taxon>
        <taxon>Convolvulaceae</taxon>
        <taxon>Cuscuteae</taxon>
        <taxon>Cuscuta</taxon>
        <taxon>Cuscuta subgen. Grammica</taxon>
        <taxon>Cuscuta sect. Cleistogrammica</taxon>
    </lineage>
</organism>
<dbReference type="PANTHER" id="PTHR23115">
    <property type="entry name" value="TRANSLATION FACTOR"/>
    <property type="match status" value="1"/>
</dbReference>
<dbReference type="Proteomes" id="UP000595140">
    <property type="component" value="Unassembled WGS sequence"/>
</dbReference>
<dbReference type="InterPro" id="IPR009000">
    <property type="entry name" value="Transl_B-barrel_sf"/>
</dbReference>
<evidence type="ECO:0000313" key="4">
    <source>
        <dbReference type="Proteomes" id="UP000595140"/>
    </source>
</evidence>
<evidence type="ECO:0008006" key="5">
    <source>
        <dbReference type="Google" id="ProtNLM"/>
    </source>
</evidence>
<dbReference type="Gene3D" id="2.40.30.10">
    <property type="entry name" value="Translation factors"/>
    <property type="match status" value="1"/>
</dbReference>
<dbReference type="EMBL" id="OOIL02002239">
    <property type="protein sequence ID" value="VFQ81477.1"/>
    <property type="molecule type" value="Genomic_DNA"/>
</dbReference>
<keyword evidence="2" id="KW-0342">GTP-binding</keyword>
<dbReference type="AlphaFoldDB" id="A0A484LYV3"/>
<name>A0A484LYV3_9ASTE</name>
<protein>
    <recommendedName>
        <fullName evidence="5">Translation elongation factor EFTu-like domain-containing protein</fullName>
    </recommendedName>
</protein>
<sequence>MLRIAIGTAIDAPGPLGNIITRIHTGRVESGSKLSFHPRSWVTKLKTIKLNGKQVAKVTAGEMVELVVEGPLAEMVKWGSVITSSCEGVDVPDPVKEALSFTVELLVLDVSFTQKAQQYLCTVHEADFTVAVSFISCSMNRKTGK</sequence>
<accession>A0A484LYV3</accession>
<dbReference type="InterPro" id="IPR050100">
    <property type="entry name" value="TRAFAC_GTPase_members"/>
</dbReference>
<dbReference type="GO" id="GO:0005525">
    <property type="term" value="F:GTP binding"/>
    <property type="evidence" value="ECO:0007669"/>
    <property type="project" value="UniProtKB-KW"/>
</dbReference>
<reference evidence="3 4" key="1">
    <citation type="submission" date="2018-04" db="EMBL/GenBank/DDBJ databases">
        <authorList>
            <person name="Vogel A."/>
        </authorList>
    </citation>
    <scope>NUCLEOTIDE SEQUENCE [LARGE SCALE GENOMIC DNA]</scope>
</reference>
<dbReference type="SUPFAM" id="SSF50447">
    <property type="entry name" value="Translation proteins"/>
    <property type="match status" value="1"/>
</dbReference>
<evidence type="ECO:0000256" key="2">
    <source>
        <dbReference type="ARBA" id="ARBA00023134"/>
    </source>
</evidence>
<keyword evidence="1" id="KW-0547">Nucleotide-binding</keyword>
<gene>
    <name evidence="3" type="ORF">CCAM_LOCUS23253</name>
</gene>
<evidence type="ECO:0000313" key="3">
    <source>
        <dbReference type="EMBL" id="VFQ81477.1"/>
    </source>
</evidence>
<keyword evidence="4" id="KW-1185">Reference proteome</keyword>
<proteinExistence type="predicted"/>
<evidence type="ECO:0000256" key="1">
    <source>
        <dbReference type="ARBA" id="ARBA00022741"/>
    </source>
</evidence>